<dbReference type="Pfam" id="PF00532">
    <property type="entry name" value="Peripla_BP_1"/>
    <property type="match status" value="1"/>
</dbReference>
<dbReference type="PANTHER" id="PTHR30146:SF148">
    <property type="entry name" value="HTH-TYPE TRANSCRIPTIONAL REPRESSOR PURR-RELATED"/>
    <property type="match status" value="1"/>
</dbReference>
<dbReference type="SUPFAM" id="SSF53822">
    <property type="entry name" value="Periplasmic binding protein-like I"/>
    <property type="match status" value="1"/>
</dbReference>
<dbReference type="SMART" id="SM00354">
    <property type="entry name" value="HTH_LACI"/>
    <property type="match status" value="1"/>
</dbReference>
<dbReference type="CDD" id="cd06267">
    <property type="entry name" value="PBP1_LacI_sugar_binding-like"/>
    <property type="match status" value="1"/>
</dbReference>
<sequence>MARERATSLKDVAAAAGVSISTVSRLLNGSLDLPAETKKRIEDAILDLNYHPNPHARRLSRGRSDTIGLVVPDIANPFFATLVAAVEAEADKLGLAVSLYATLNRQGREVAYLQLIERNHVDGLIFVTNHPDNGQLAELINRTGKVVVADEDVPDANAPKLFSDNERGGYLAGKHLAEHGHRNVLFIGGAEAMISSRRRLAGLERAMREAADGSANISKYHGEYTIEFGREAGRRFLAEGRPPTAIFASSDEIAIGLIEVLRAQGVSIPEDVSLVGFDDVGPLHLFAPPVTAIRQPVRSIGQRAVALLLETNWQESPGSFRETLLPVEIVVRKSVAPPAR</sequence>
<reference evidence="7 8" key="1">
    <citation type="submission" date="2023-03" db="EMBL/GenBank/DDBJ databases">
        <authorList>
            <person name="Kaur S."/>
            <person name="Espinosa-Saiz D."/>
            <person name="Velazquez E."/>
            <person name="Menendez E."/>
            <person name="diCenzo G.C."/>
        </authorList>
    </citation>
    <scope>NUCLEOTIDE SEQUENCE [LARGE SCALE GENOMIC DNA]</scope>
    <source>
        <strain evidence="7 8">LMG 27395</strain>
    </source>
</reference>
<keyword evidence="4" id="KW-0804">Transcription</keyword>
<dbReference type="SUPFAM" id="SSF47413">
    <property type="entry name" value="lambda repressor-like DNA-binding domains"/>
    <property type="match status" value="1"/>
</dbReference>
<dbReference type="Gene3D" id="1.10.260.40">
    <property type="entry name" value="lambda repressor-like DNA-binding domains"/>
    <property type="match status" value="1"/>
</dbReference>
<gene>
    <name evidence="7" type="ORF">PYH38_000367</name>
</gene>
<evidence type="ECO:0000313" key="8">
    <source>
        <dbReference type="Proteomes" id="UP001235547"/>
    </source>
</evidence>
<keyword evidence="8" id="KW-1185">Reference proteome</keyword>
<accession>A0ABY8CQV9</accession>
<feature type="domain" description="HTH cro/C1-type" evidence="6">
    <location>
        <begin position="8"/>
        <end position="51"/>
    </location>
</feature>
<organism evidence="7 8">
    <name type="scientific">Sinorhizobium numidicum</name>
    <dbReference type="NCBI Taxonomy" id="680248"/>
    <lineage>
        <taxon>Bacteria</taxon>
        <taxon>Pseudomonadati</taxon>
        <taxon>Pseudomonadota</taxon>
        <taxon>Alphaproteobacteria</taxon>
        <taxon>Hyphomicrobiales</taxon>
        <taxon>Rhizobiaceae</taxon>
        <taxon>Sinorhizobium/Ensifer group</taxon>
        <taxon>Sinorhizobium</taxon>
    </lineage>
</organism>
<evidence type="ECO:0000259" key="5">
    <source>
        <dbReference type="PROSITE" id="PS50932"/>
    </source>
</evidence>
<dbReference type="RefSeq" id="WP_280731762.1">
    <property type="nucleotide sequence ID" value="NZ_CP120367.1"/>
</dbReference>
<evidence type="ECO:0000259" key="6">
    <source>
        <dbReference type="PROSITE" id="PS50943"/>
    </source>
</evidence>
<evidence type="ECO:0000256" key="2">
    <source>
        <dbReference type="ARBA" id="ARBA00023015"/>
    </source>
</evidence>
<keyword evidence="3" id="KW-0238">DNA-binding</keyword>
<dbReference type="EMBL" id="CP120370">
    <property type="protein sequence ID" value="WEX81030.1"/>
    <property type="molecule type" value="Genomic_DNA"/>
</dbReference>
<dbReference type="PROSITE" id="PS00356">
    <property type="entry name" value="HTH_LACI_1"/>
    <property type="match status" value="1"/>
</dbReference>
<dbReference type="PRINTS" id="PR00036">
    <property type="entry name" value="HTHLACI"/>
</dbReference>
<keyword evidence="1" id="KW-0678">Repressor</keyword>
<dbReference type="InterPro" id="IPR001387">
    <property type="entry name" value="Cro/C1-type_HTH"/>
</dbReference>
<dbReference type="PROSITE" id="PS50932">
    <property type="entry name" value="HTH_LACI_2"/>
    <property type="match status" value="1"/>
</dbReference>
<dbReference type="Pfam" id="PF00356">
    <property type="entry name" value="LacI"/>
    <property type="match status" value="1"/>
</dbReference>
<dbReference type="CDD" id="cd01392">
    <property type="entry name" value="HTH_LacI"/>
    <property type="match status" value="1"/>
</dbReference>
<dbReference type="InterPro" id="IPR001761">
    <property type="entry name" value="Peripla_BP/Lac1_sug-bd_dom"/>
</dbReference>
<feature type="domain" description="HTH lacI-type" evidence="5">
    <location>
        <begin position="7"/>
        <end position="61"/>
    </location>
</feature>
<protein>
    <submittedName>
        <fullName evidence="7">LacI family transcriptional regulator</fullName>
    </submittedName>
</protein>
<dbReference type="InterPro" id="IPR010982">
    <property type="entry name" value="Lambda_DNA-bd_dom_sf"/>
</dbReference>
<dbReference type="PROSITE" id="PS50943">
    <property type="entry name" value="HTH_CROC1"/>
    <property type="match status" value="1"/>
</dbReference>
<dbReference type="InterPro" id="IPR000843">
    <property type="entry name" value="HTH_LacI"/>
</dbReference>
<proteinExistence type="predicted"/>
<name>A0ABY8CQV9_9HYPH</name>
<keyword evidence="2" id="KW-0805">Transcription regulation</keyword>
<dbReference type="Proteomes" id="UP001235547">
    <property type="component" value="Chromosome 2"/>
</dbReference>
<dbReference type="PANTHER" id="PTHR30146">
    <property type="entry name" value="LACI-RELATED TRANSCRIPTIONAL REPRESSOR"/>
    <property type="match status" value="1"/>
</dbReference>
<evidence type="ECO:0000256" key="3">
    <source>
        <dbReference type="ARBA" id="ARBA00023125"/>
    </source>
</evidence>
<evidence type="ECO:0000313" key="7">
    <source>
        <dbReference type="EMBL" id="WEX81030.1"/>
    </source>
</evidence>
<dbReference type="InterPro" id="IPR028082">
    <property type="entry name" value="Peripla_BP_I"/>
</dbReference>
<evidence type="ECO:0000256" key="1">
    <source>
        <dbReference type="ARBA" id="ARBA00022491"/>
    </source>
</evidence>
<dbReference type="Gene3D" id="3.40.50.2300">
    <property type="match status" value="2"/>
</dbReference>
<evidence type="ECO:0000256" key="4">
    <source>
        <dbReference type="ARBA" id="ARBA00023163"/>
    </source>
</evidence>